<feature type="region of interest" description="Disordered" evidence="10">
    <location>
        <begin position="153"/>
        <end position="184"/>
    </location>
</feature>
<dbReference type="EMBL" id="CAQQ02151720">
    <property type="status" value="NOT_ANNOTATED_CDS"/>
    <property type="molecule type" value="Genomic_DNA"/>
</dbReference>
<dbReference type="STRING" id="36166.T1GQB0"/>
<dbReference type="GO" id="GO:0015986">
    <property type="term" value="P:proton motive force-driven ATP synthesis"/>
    <property type="evidence" value="ECO:0007669"/>
    <property type="project" value="InterPro"/>
</dbReference>
<name>T1GQB0_MEGSC</name>
<keyword evidence="5" id="KW-0375">Hydrogen ion transport</keyword>
<evidence type="ECO:0000256" key="6">
    <source>
        <dbReference type="ARBA" id="ARBA00022792"/>
    </source>
</evidence>
<feature type="compositionally biased region" description="Basic and acidic residues" evidence="10">
    <location>
        <begin position="162"/>
        <end position="175"/>
    </location>
</feature>
<protein>
    <submittedName>
        <fullName evidence="11">Uncharacterized protein</fullName>
    </submittedName>
</protein>
<keyword evidence="3" id="KW-0813">Transport</keyword>
<keyword evidence="6" id="KW-0999">Mitochondrion inner membrane</keyword>
<proteinExistence type="inferred from homology"/>
<dbReference type="AlphaFoldDB" id="T1GQB0"/>
<evidence type="ECO:0000256" key="9">
    <source>
        <dbReference type="ARBA" id="ARBA00023136"/>
    </source>
</evidence>
<comment type="similarity">
    <text evidence="2">Belongs to the ATPase d subunit family.</text>
</comment>
<evidence type="ECO:0000256" key="3">
    <source>
        <dbReference type="ARBA" id="ARBA00022448"/>
    </source>
</evidence>
<dbReference type="OMA" id="PAINWVE"/>
<accession>T1GQB0</accession>
<comment type="subcellular location">
    <subcellularLocation>
        <location evidence="1">Mitochondrion inner membrane</location>
    </subcellularLocation>
</comment>
<dbReference type="EnsemblMetazoa" id="MESCA005814-RA">
    <property type="protein sequence ID" value="MESCA005814-PA"/>
    <property type="gene ID" value="MESCA005814"/>
</dbReference>
<evidence type="ECO:0000256" key="7">
    <source>
        <dbReference type="ARBA" id="ARBA00023065"/>
    </source>
</evidence>
<dbReference type="PANTHER" id="PTHR12700">
    <property type="entry name" value="ATP SYNTHASE SUBUNIT D, MITOCHONDRIAL"/>
    <property type="match status" value="1"/>
</dbReference>
<reference evidence="11" key="2">
    <citation type="submission" date="2015-06" db="UniProtKB">
        <authorList>
            <consortium name="EnsemblMetazoa"/>
        </authorList>
    </citation>
    <scope>IDENTIFICATION</scope>
</reference>
<evidence type="ECO:0000256" key="2">
    <source>
        <dbReference type="ARBA" id="ARBA00006842"/>
    </source>
</evidence>
<reference evidence="12" key="1">
    <citation type="submission" date="2013-02" db="EMBL/GenBank/DDBJ databases">
        <authorList>
            <person name="Hughes D."/>
        </authorList>
    </citation>
    <scope>NUCLEOTIDE SEQUENCE</scope>
    <source>
        <strain>Durham</strain>
        <strain evidence="12">NC isolate 2 -- Noor lab</strain>
    </source>
</reference>
<evidence type="ECO:0000256" key="1">
    <source>
        <dbReference type="ARBA" id="ARBA00004273"/>
    </source>
</evidence>
<evidence type="ECO:0000313" key="11">
    <source>
        <dbReference type="EnsemblMetazoa" id="MESCA005814-PA"/>
    </source>
</evidence>
<dbReference type="GO" id="GO:0045259">
    <property type="term" value="C:proton-transporting ATP synthase complex"/>
    <property type="evidence" value="ECO:0007669"/>
    <property type="project" value="UniProtKB-KW"/>
</dbReference>
<dbReference type="Gene3D" id="6.10.280.70">
    <property type="match status" value="1"/>
</dbReference>
<keyword evidence="8" id="KW-0496">Mitochondrion</keyword>
<sequence length="184" mass="22064">MSCGKKFVPPIISYLDLFKRCPKDQVKHLKAMHNKHREYLKRVEKLPPRLPEIKWEDYKDNVREEDLCIVCEFEDRYRSLDASIPFPLDPYSEKIDCMKKEYKNEVHYFNKASEAAIQVIEKEKKRIADMVDFEDMTLEEFRDNWPDKAIDPIKKPTFWPHTPEDQGLHPPETKPKLKKQKSKK</sequence>
<dbReference type="GO" id="GO:0005743">
    <property type="term" value="C:mitochondrial inner membrane"/>
    <property type="evidence" value="ECO:0007669"/>
    <property type="project" value="UniProtKB-SubCell"/>
</dbReference>
<keyword evidence="7" id="KW-0406">Ion transport</keyword>
<dbReference type="InterPro" id="IPR036228">
    <property type="entry name" value="ATP_synth_F0_dsu_sf_mt"/>
</dbReference>
<evidence type="ECO:0000256" key="4">
    <source>
        <dbReference type="ARBA" id="ARBA00022547"/>
    </source>
</evidence>
<evidence type="ECO:0000256" key="10">
    <source>
        <dbReference type="SAM" id="MobiDB-lite"/>
    </source>
</evidence>
<organism evidence="11 12">
    <name type="scientific">Megaselia scalaris</name>
    <name type="common">Humpbacked fly</name>
    <name type="synonym">Phora scalaris</name>
    <dbReference type="NCBI Taxonomy" id="36166"/>
    <lineage>
        <taxon>Eukaryota</taxon>
        <taxon>Metazoa</taxon>
        <taxon>Ecdysozoa</taxon>
        <taxon>Arthropoda</taxon>
        <taxon>Hexapoda</taxon>
        <taxon>Insecta</taxon>
        <taxon>Pterygota</taxon>
        <taxon>Neoptera</taxon>
        <taxon>Endopterygota</taxon>
        <taxon>Diptera</taxon>
        <taxon>Brachycera</taxon>
        <taxon>Muscomorpha</taxon>
        <taxon>Platypezoidea</taxon>
        <taxon>Phoridae</taxon>
        <taxon>Megaseliini</taxon>
        <taxon>Megaselia</taxon>
    </lineage>
</organism>
<dbReference type="Proteomes" id="UP000015102">
    <property type="component" value="Unassembled WGS sequence"/>
</dbReference>
<dbReference type="SUPFAM" id="SSF161065">
    <property type="entry name" value="ATP synthase D chain-like"/>
    <property type="match status" value="1"/>
</dbReference>
<evidence type="ECO:0000256" key="5">
    <source>
        <dbReference type="ARBA" id="ARBA00022781"/>
    </source>
</evidence>
<keyword evidence="4" id="KW-0138">CF(0)</keyword>
<keyword evidence="9" id="KW-0472">Membrane</keyword>
<evidence type="ECO:0000313" key="12">
    <source>
        <dbReference type="Proteomes" id="UP000015102"/>
    </source>
</evidence>
<dbReference type="Pfam" id="PF05873">
    <property type="entry name" value="Mt_ATP-synt_D"/>
    <property type="match status" value="1"/>
</dbReference>
<dbReference type="HOGENOM" id="CLU_130600_0_0_1"/>
<evidence type="ECO:0000256" key="8">
    <source>
        <dbReference type="ARBA" id="ARBA00023128"/>
    </source>
</evidence>
<dbReference type="GO" id="GO:0015078">
    <property type="term" value="F:proton transmembrane transporter activity"/>
    <property type="evidence" value="ECO:0007669"/>
    <property type="project" value="InterPro"/>
</dbReference>
<dbReference type="InterPro" id="IPR008689">
    <property type="entry name" value="ATP_synth_F0_dsu_mt"/>
</dbReference>
<keyword evidence="12" id="KW-1185">Reference proteome</keyword>